<evidence type="ECO:0000259" key="1">
    <source>
        <dbReference type="SMART" id="SM00464"/>
    </source>
</evidence>
<dbReference type="Gene3D" id="1.10.4060.10">
    <property type="entry name" value="BPP1347 like domain"/>
    <property type="match status" value="1"/>
</dbReference>
<dbReference type="KEGG" id="pxi:J5O05_20145"/>
<keyword evidence="2" id="KW-0614">Plasmid</keyword>
<name>A0A975DJS5_9GAMM</name>
<dbReference type="SMART" id="SM00464">
    <property type="entry name" value="LON"/>
    <property type="match status" value="1"/>
</dbReference>
<dbReference type="RefSeq" id="WP_208844742.1">
    <property type="nucleotide sequence ID" value="NZ_CP072135.1"/>
</dbReference>
<dbReference type="InterPro" id="IPR046336">
    <property type="entry name" value="Lon_prtase_N_sf"/>
</dbReference>
<dbReference type="Proteomes" id="UP000664904">
    <property type="component" value="Plasmid unnamed5"/>
</dbReference>
<dbReference type="InterPro" id="IPR003111">
    <property type="entry name" value="Lon_prtase_N"/>
</dbReference>
<gene>
    <name evidence="2" type="ORF">J5O05_20145</name>
</gene>
<reference evidence="2" key="1">
    <citation type="submission" date="2021-03" db="EMBL/GenBank/DDBJ databases">
        <title>Complete Genome of Pseudoalteromonas xiamenensis STKMTI.2, a new potential marine bacterium producing anti-Vibrio compounds.</title>
        <authorList>
            <person name="Handayani D.P."/>
            <person name="Isnansetyo A."/>
            <person name="Istiqomah I."/>
            <person name="Jumina J."/>
        </authorList>
    </citation>
    <scope>NUCLEOTIDE SEQUENCE</scope>
    <source>
        <strain evidence="2">STKMTI.2</strain>
        <plasmid evidence="2">unnamed5</plasmid>
    </source>
</reference>
<keyword evidence="3" id="KW-1185">Reference proteome</keyword>
<geneLocation type="plasmid" evidence="2 3">
    <name>unnamed5</name>
</geneLocation>
<dbReference type="SUPFAM" id="SSF88697">
    <property type="entry name" value="PUA domain-like"/>
    <property type="match status" value="1"/>
</dbReference>
<dbReference type="InterPro" id="IPR015947">
    <property type="entry name" value="PUA-like_sf"/>
</dbReference>
<dbReference type="Pfam" id="PF02190">
    <property type="entry name" value="LON_substr_bdg"/>
    <property type="match status" value="1"/>
</dbReference>
<dbReference type="EMBL" id="CP072135">
    <property type="protein sequence ID" value="QTH73123.1"/>
    <property type="molecule type" value="Genomic_DNA"/>
</dbReference>
<dbReference type="Gene3D" id="2.30.130.40">
    <property type="entry name" value="LON domain-like"/>
    <property type="match status" value="1"/>
</dbReference>
<dbReference type="AlphaFoldDB" id="A0A975DJS5"/>
<protein>
    <submittedName>
        <fullName evidence="2">LON peptidase substrate-binding domain-containing protein</fullName>
    </submittedName>
</protein>
<evidence type="ECO:0000313" key="2">
    <source>
        <dbReference type="EMBL" id="QTH73123.1"/>
    </source>
</evidence>
<organism evidence="2 3">
    <name type="scientific">Pseudoalteromonas xiamenensis</name>
    <dbReference type="NCBI Taxonomy" id="882626"/>
    <lineage>
        <taxon>Bacteria</taxon>
        <taxon>Pseudomonadati</taxon>
        <taxon>Pseudomonadota</taxon>
        <taxon>Gammaproteobacteria</taxon>
        <taxon>Alteromonadales</taxon>
        <taxon>Pseudoalteromonadaceae</taxon>
        <taxon>Pseudoalteromonas</taxon>
    </lineage>
</organism>
<feature type="domain" description="Lon N-terminal" evidence="1">
    <location>
        <begin position="2"/>
        <end position="188"/>
    </location>
</feature>
<sequence length="190" mass="21987">MIRALFPLPIFLLPGGVTRLRIFEPRYLSMVKHVLKNNCGFVLCVYQKDTIHNVPKRGAYVNIVDFNQDESGQLLIDVVAECLVNIEEVWVDADNLRQGRVARIESPLWNIDENNDEGIDEHLREALKRVHAANPELSALYPSKQYSDPVWVASRWLEILPVSIKQKENTLHLQHFEQIRDFLHTLINPN</sequence>
<evidence type="ECO:0000313" key="3">
    <source>
        <dbReference type="Proteomes" id="UP000664904"/>
    </source>
</evidence>
<proteinExistence type="predicted"/>
<accession>A0A975DJS5</accession>